<dbReference type="Pfam" id="PF13414">
    <property type="entry name" value="TPR_11"/>
    <property type="match status" value="1"/>
</dbReference>
<feature type="repeat" description="TPR" evidence="1">
    <location>
        <begin position="73"/>
        <end position="106"/>
    </location>
</feature>
<feature type="region of interest" description="Disordered" evidence="2">
    <location>
        <begin position="204"/>
        <end position="227"/>
    </location>
</feature>
<dbReference type="InterPro" id="IPR011990">
    <property type="entry name" value="TPR-like_helical_dom_sf"/>
</dbReference>
<evidence type="ECO:0000256" key="1">
    <source>
        <dbReference type="PROSITE-ProRule" id="PRU00339"/>
    </source>
</evidence>
<dbReference type="InterPro" id="IPR019734">
    <property type="entry name" value="TPR_rpt"/>
</dbReference>
<dbReference type="Proteomes" id="UP000056968">
    <property type="component" value="Chromosome"/>
</dbReference>
<dbReference type="OrthoDB" id="7190835at2"/>
<accession>A0A0S3EYG2</accession>
<dbReference type="RefSeq" id="WP_062064088.1">
    <property type="nucleotide sequence ID" value="NZ_CP013264.1"/>
</dbReference>
<protein>
    <submittedName>
        <fullName evidence="4">Uncharacterized protein</fullName>
    </submittedName>
</protein>
<feature type="signal peptide" evidence="3">
    <location>
        <begin position="1"/>
        <end position="20"/>
    </location>
</feature>
<dbReference type="AlphaFoldDB" id="A0A0S3EYG2"/>
<organism evidence="4 5">
    <name type="scientific">Sphingobium baderi</name>
    <dbReference type="NCBI Taxonomy" id="1332080"/>
    <lineage>
        <taxon>Bacteria</taxon>
        <taxon>Pseudomonadati</taxon>
        <taxon>Pseudomonadota</taxon>
        <taxon>Alphaproteobacteria</taxon>
        <taxon>Sphingomonadales</taxon>
        <taxon>Sphingomonadaceae</taxon>
        <taxon>Sphingobium</taxon>
    </lineage>
</organism>
<sequence length="257" mass="27479">MSRASCILLMFAAGTLPACSAFSGGKKVEVRAMGGNAIRPSDVASAQALFRRGEYALAIETYRQLLRTQPDNADVYNGLAVSYAALGRHDLSNRFFELALSLDPASTKVRRNYALSLERQGRMEDANVLLGQIGSTPRVSLAQIAERSVSAEGEAQKMAAPGPHLSRQSDGEVRLATALPEKSVALGIWANSITVKIIDRPAADKTDKQAAPDKTAPETPVAETAGEGEKLSINAAGRRDRAFARLWTRIRTLEAGG</sequence>
<name>A0A0S3EYG2_9SPHN</name>
<evidence type="ECO:0000313" key="5">
    <source>
        <dbReference type="Proteomes" id="UP000056968"/>
    </source>
</evidence>
<keyword evidence="3" id="KW-0732">Signal</keyword>
<dbReference type="STRING" id="1332080.ATN00_09030"/>
<proteinExistence type="predicted"/>
<dbReference type="EMBL" id="CP013264">
    <property type="protein sequence ID" value="ALR20431.1"/>
    <property type="molecule type" value="Genomic_DNA"/>
</dbReference>
<dbReference type="Gene3D" id="1.25.40.10">
    <property type="entry name" value="Tetratricopeptide repeat domain"/>
    <property type="match status" value="1"/>
</dbReference>
<gene>
    <name evidence="4" type="ORF">ATN00_09030</name>
</gene>
<reference evidence="4" key="1">
    <citation type="submission" date="2015-11" db="EMBL/GenBank/DDBJ databases">
        <title>A Two-component Flavoprotein Monooxygenase System MeaXY Responsible for para-Hydroxylation of 2-Methyl-6-ethylaniline and 2,6-Diethylaniline in Sphingobium baderi DE-13.</title>
        <authorList>
            <person name="Cheng M."/>
            <person name="Meng Q."/>
            <person name="Yang Y."/>
            <person name="Chu C."/>
            <person name="Yan X."/>
            <person name="He J."/>
            <person name="Li S."/>
        </authorList>
    </citation>
    <scope>NUCLEOTIDE SEQUENCE [LARGE SCALE GENOMIC DNA]</scope>
    <source>
        <strain evidence="4">DE-13</strain>
    </source>
</reference>
<dbReference type="KEGG" id="sbd:ATN00_09030"/>
<dbReference type="SUPFAM" id="SSF48452">
    <property type="entry name" value="TPR-like"/>
    <property type="match status" value="1"/>
</dbReference>
<keyword evidence="5" id="KW-1185">Reference proteome</keyword>
<feature type="chain" id="PRO_5006611816" evidence="3">
    <location>
        <begin position="21"/>
        <end position="257"/>
    </location>
</feature>
<dbReference type="SMART" id="SM00028">
    <property type="entry name" value="TPR"/>
    <property type="match status" value="2"/>
</dbReference>
<evidence type="ECO:0000313" key="4">
    <source>
        <dbReference type="EMBL" id="ALR20431.1"/>
    </source>
</evidence>
<dbReference type="PROSITE" id="PS50005">
    <property type="entry name" value="TPR"/>
    <property type="match status" value="1"/>
</dbReference>
<evidence type="ECO:0000256" key="2">
    <source>
        <dbReference type="SAM" id="MobiDB-lite"/>
    </source>
</evidence>
<evidence type="ECO:0000256" key="3">
    <source>
        <dbReference type="SAM" id="SignalP"/>
    </source>
</evidence>
<keyword evidence="1" id="KW-0802">TPR repeat</keyword>